<reference evidence="2 3" key="1">
    <citation type="journal article" date="2011" name="Syst. Appl. Microbiol.">
        <title>Defluviimonas denitrificans gen. nov., sp. nov., and Pararhodobacter aggregans gen. nov., sp. nov., non-phototrophic Rhodobacteraceae from the biofilter of a marine aquaculture.</title>
        <authorList>
            <person name="Foesel B.U."/>
            <person name="Drake H.L."/>
            <person name="Schramm A."/>
        </authorList>
    </citation>
    <scope>NUCLEOTIDE SEQUENCE [LARGE SCALE GENOMIC DNA]</scope>
    <source>
        <strain evidence="2 3">D1-19</strain>
    </source>
</reference>
<accession>A0A2T7UPY0</accession>
<comment type="caution">
    <text evidence="2">The sequence shown here is derived from an EMBL/GenBank/DDBJ whole genome shotgun (WGS) entry which is preliminary data.</text>
</comment>
<keyword evidence="3" id="KW-1185">Reference proteome</keyword>
<evidence type="ECO:0000313" key="3">
    <source>
        <dbReference type="Proteomes" id="UP000244810"/>
    </source>
</evidence>
<evidence type="ECO:0000313" key="2">
    <source>
        <dbReference type="EMBL" id="PVE46773.1"/>
    </source>
</evidence>
<feature type="signal peptide" evidence="1">
    <location>
        <begin position="1"/>
        <end position="24"/>
    </location>
</feature>
<feature type="chain" id="PRO_5015425959" evidence="1">
    <location>
        <begin position="25"/>
        <end position="103"/>
    </location>
</feature>
<name>A0A2T7UPY0_9RHOB</name>
<keyword evidence="1" id="KW-0732">Signal</keyword>
<sequence length="103" mass="11105">MIRYIAIATTLTLGISTGVSAAHAAPITTLEQCYTAVINWCNETFPDHADQCGSSSGLDDCDEEFGNQTASTPARAYLRNGPVVPPRTFERLLAGARTMRVTR</sequence>
<dbReference type="AlphaFoldDB" id="A0A2T7UPY0"/>
<organism evidence="2 3">
    <name type="scientific">Pararhodobacter aggregans</name>
    <dbReference type="NCBI Taxonomy" id="404875"/>
    <lineage>
        <taxon>Bacteria</taxon>
        <taxon>Pseudomonadati</taxon>
        <taxon>Pseudomonadota</taxon>
        <taxon>Alphaproteobacteria</taxon>
        <taxon>Rhodobacterales</taxon>
        <taxon>Paracoccaceae</taxon>
        <taxon>Pararhodobacter</taxon>
    </lineage>
</organism>
<dbReference type="OrthoDB" id="7871488at2"/>
<evidence type="ECO:0000256" key="1">
    <source>
        <dbReference type="SAM" id="SignalP"/>
    </source>
</evidence>
<dbReference type="RefSeq" id="WP_107752345.1">
    <property type="nucleotide sequence ID" value="NZ_QBKF01000007.1"/>
</dbReference>
<gene>
    <name evidence="2" type="ORF">DDE23_13880</name>
</gene>
<dbReference type="Proteomes" id="UP000244810">
    <property type="component" value="Unassembled WGS sequence"/>
</dbReference>
<protein>
    <submittedName>
        <fullName evidence="2">Uncharacterized protein</fullName>
    </submittedName>
</protein>
<dbReference type="EMBL" id="QDDR01000007">
    <property type="protein sequence ID" value="PVE46773.1"/>
    <property type="molecule type" value="Genomic_DNA"/>
</dbReference>
<proteinExistence type="predicted"/>